<keyword evidence="4 8" id="KW-1133">Transmembrane helix</keyword>
<dbReference type="PANTHER" id="PTHR24103">
    <property type="entry name" value="E3 UBIQUITIN-PROTEIN LIGASE TRIM"/>
    <property type="match status" value="1"/>
</dbReference>
<name>A0A7J7FAQ7_DICBM</name>
<dbReference type="Gene3D" id="2.60.120.920">
    <property type="match status" value="1"/>
</dbReference>
<dbReference type="InterPro" id="IPR001870">
    <property type="entry name" value="B30.2/SPRY"/>
</dbReference>
<gene>
    <name evidence="10" type="ORF">HPG69_008823</name>
</gene>
<dbReference type="InterPro" id="IPR003879">
    <property type="entry name" value="Butyrophylin_SPRY"/>
</dbReference>
<feature type="region of interest" description="Disordered" evidence="7">
    <location>
        <begin position="145"/>
        <end position="164"/>
    </location>
</feature>
<evidence type="ECO:0000256" key="7">
    <source>
        <dbReference type="SAM" id="MobiDB-lite"/>
    </source>
</evidence>
<dbReference type="SUPFAM" id="SSF48726">
    <property type="entry name" value="Immunoglobulin"/>
    <property type="match status" value="1"/>
</dbReference>
<dbReference type="InterPro" id="IPR013783">
    <property type="entry name" value="Ig-like_fold"/>
</dbReference>
<keyword evidence="3" id="KW-0732">Signal</keyword>
<dbReference type="InterPro" id="IPR013320">
    <property type="entry name" value="ConA-like_dom_sf"/>
</dbReference>
<dbReference type="SUPFAM" id="SSF49899">
    <property type="entry name" value="Concanavalin A-like lectins/glucanases"/>
    <property type="match status" value="1"/>
</dbReference>
<evidence type="ECO:0000256" key="3">
    <source>
        <dbReference type="ARBA" id="ARBA00022729"/>
    </source>
</evidence>
<comment type="caution">
    <text evidence="10">The sequence shown here is derived from an EMBL/GenBank/DDBJ whole genome shotgun (WGS) entry which is preliminary data.</text>
</comment>
<dbReference type="SMART" id="SM00589">
    <property type="entry name" value="PRY"/>
    <property type="match status" value="1"/>
</dbReference>
<dbReference type="Proteomes" id="UP000551758">
    <property type="component" value="Unassembled WGS sequence"/>
</dbReference>
<dbReference type="InterPro" id="IPR053896">
    <property type="entry name" value="BTN3A2-like_Ig-C"/>
</dbReference>
<organism evidence="10 11">
    <name type="scientific">Diceros bicornis minor</name>
    <name type="common">South-central black rhinoceros</name>
    <dbReference type="NCBI Taxonomy" id="77932"/>
    <lineage>
        <taxon>Eukaryota</taxon>
        <taxon>Metazoa</taxon>
        <taxon>Chordata</taxon>
        <taxon>Craniata</taxon>
        <taxon>Vertebrata</taxon>
        <taxon>Euteleostomi</taxon>
        <taxon>Mammalia</taxon>
        <taxon>Eutheria</taxon>
        <taxon>Laurasiatheria</taxon>
        <taxon>Perissodactyla</taxon>
        <taxon>Rhinocerotidae</taxon>
        <taxon>Diceros</taxon>
    </lineage>
</organism>
<proteinExistence type="predicted"/>
<reference evidence="10 11" key="1">
    <citation type="journal article" date="2020" name="Mol. Biol. Evol.">
        <title>Interspecific Gene Flow and the Evolution of Specialization in Black and White Rhinoceros.</title>
        <authorList>
            <person name="Moodley Y."/>
            <person name="Westbury M.V."/>
            <person name="Russo I.M."/>
            <person name="Gopalakrishnan S."/>
            <person name="Rakotoarivelo A."/>
            <person name="Olsen R.A."/>
            <person name="Prost S."/>
            <person name="Tunstall T."/>
            <person name="Ryder O.A."/>
            <person name="Dalen L."/>
            <person name="Bruford M.W."/>
        </authorList>
    </citation>
    <scope>NUCLEOTIDE SEQUENCE [LARGE SCALE GENOMIC DNA]</scope>
    <source>
        <strain evidence="10">SBR-YM</strain>
        <tissue evidence="10">Skin</tissue>
    </source>
</reference>
<evidence type="ECO:0000256" key="1">
    <source>
        <dbReference type="ARBA" id="ARBA00004479"/>
    </source>
</evidence>
<evidence type="ECO:0000256" key="2">
    <source>
        <dbReference type="ARBA" id="ARBA00022692"/>
    </source>
</evidence>
<keyword evidence="6" id="KW-0393">Immunoglobulin domain</keyword>
<dbReference type="FunFam" id="2.60.120.920:FF:000004">
    <property type="entry name" value="Butyrophilin subfamily 1 member A1"/>
    <property type="match status" value="1"/>
</dbReference>
<comment type="subcellular location">
    <subcellularLocation>
        <location evidence="1">Membrane</location>
        <topology evidence="1">Single-pass type I membrane protein</topology>
    </subcellularLocation>
</comment>
<dbReference type="Gene3D" id="2.60.40.10">
    <property type="entry name" value="Immunoglobulins"/>
    <property type="match status" value="1"/>
</dbReference>
<evidence type="ECO:0000256" key="6">
    <source>
        <dbReference type="ARBA" id="ARBA00023319"/>
    </source>
</evidence>
<feature type="transmembrane region" description="Helical" evidence="8">
    <location>
        <begin position="113"/>
        <end position="135"/>
    </location>
</feature>
<dbReference type="FunFam" id="2.60.40.10:FF:000088">
    <property type="entry name" value="Butyrophilin subfamily 1 member A1"/>
    <property type="match status" value="1"/>
</dbReference>
<dbReference type="PRINTS" id="PR01407">
    <property type="entry name" value="BUTYPHLNCDUF"/>
</dbReference>
<dbReference type="Pfam" id="PF22705">
    <property type="entry name" value="C2-set_3"/>
    <property type="match status" value="1"/>
</dbReference>
<feature type="domain" description="B30.2/SPRY" evidence="9">
    <location>
        <begin position="144"/>
        <end position="330"/>
    </location>
</feature>
<evidence type="ECO:0000256" key="8">
    <source>
        <dbReference type="SAM" id="Phobius"/>
    </source>
</evidence>
<evidence type="ECO:0000313" key="10">
    <source>
        <dbReference type="EMBL" id="KAF5925143.1"/>
    </source>
</evidence>
<dbReference type="InterPro" id="IPR036179">
    <property type="entry name" value="Ig-like_dom_sf"/>
</dbReference>
<dbReference type="EMBL" id="JACDTQ010000823">
    <property type="protein sequence ID" value="KAF5925143.1"/>
    <property type="molecule type" value="Genomic_DNA"/>
</dbReference>
<evidence type="ECO:0000256" key="4">
    <source>
        <dbReference type="ARBA" id="ARBA00022989"/>
    </source>
</evidence>
<dbReference type="AlphaFoldDB" id="A0A7J7FAQ7"/>
<sequence>MRNGTLRLSQSSKLLIEMKGHENGGIQLECTSVGWYPEPQVVWRDTYGEIVPALEEVYTVDADSLFMVTTAVIIRDPSVRNVSCSINSTLLGQEKETVIVIPEYFIPSTSSPWMVALAVIVPTLLLLITGSICLIKKLHREKRDSVKRKRDLKPKPETSSATDVVLDPDTAHPELFLSEDQRCMRWIPSRQSMPDNTERFNCQPYLLLREMLLGGGGQKRDGWAVGVCRDDVERKGEALLVPQNGFWALEMFGIQYRALSSPEKIFSLTEHLRHVGTFLDYEIGHVSFYDMRDRSHICTCPRLHFSGPLRPFFRLGSDDSLLFIYPAFTGAQEIMVPESGLTLHRAGTHHSHQNQFPCHRAK</sequence>
<dbReference type="SMART" id="SM00449">
    <property type="entry name" value="SPRY"/>
    <property type="match status" value="1"/>
</dbReference>
<protein>
    <recommendedName>
        <fullName evidence="9">B30.2/SPRY domain-containing protein</fullName>
    </recommendedName>
</protein>
<keyword evidence="11" id="KW-1185">Reference proteome</keyword>
<dbReference type="PROSITE" id="PS50188">
    <property type="entry name" value="B302_SPRY"/>
    <property type="match status" value="1"/>
</dbReference>
<evidence type="ECO:0000256" key="5">
    <source>
        <dbReference type="ARBA" id="ARBA00023136"/>
    </source>
</evidence>
<dbReference type="InterPro" id="IPR003877">
    <property type="entry name" value="SPRY_dom"/>
</dbReference>
<dbReference type="GO" id="GO:0016020">
    <property type="term" value="C:membrane"/>
    <property type="evidence" value="ECO:0007669"/>
    <property type="project" value="UniProtKB-SubCell"/>
</dbReference>
<dbReference type="Pfam" id="PF00622">
    <property type="entry name" value="SPRY"/>
    <property type="match status" value="1"/>
</dbReference>
<accession>A0A7J7FAQ7</accession>
<dbReference type="Pfam" id="PF13765">
    <property type="entry name" value="PRY"/>
    <property type="match status" value="1"/>
</dbReference>
<keyword evidence="2 8" id="KW-0812">Transmembrane</keyword>
<dbReference type="InterPro" id="IPR006574">
    <property type="entry name" value="PRY"/>
</dbReference>
<dbReference type="InterPro" id="IPR050143">
    <property type="entry name" value="TRIM/RBCC"/>
</dbReference>
<dbReference type="InterPro" id="IPR043136">
    <property type="entry name" value="B30.2/SPRY_sf"/>
</dbReference>
<evidence type="ECO:0000259" key="9">
    <source>
        <dbReference type="PROSITE" id="PS50188"/>
    </source>
</evidence>
<keyword evidence="5 8" id="KW-0472">Membrane</keyword>
<evidence type="ECO:0000313" key="11">
    <source>
        <dbReference type="Proteomes" id="UP000551758"/>
    </source>
</evidence>